<comment type="caution">
    <text evidence="2">The sequence shown here is derived from an EMBL/GenBank/DDBJ whole genome shotgun (WGS) entry which is preliminary data.</text>
</comment>
<dbReference type="GO" id="GO:0016020">
    <property type="term" value="C:membrane"/>
    <property type="evidence" value="ECO:0007669"/>
    <property type="project" value="TreeGrafter"/>
</dbReference>
<keyword evidence="1" id="KW-0812">Transmembrane</keyword>
<gene>
    <name evidence="2" type="primary">Acey_s0037.g3474</name>
    <name evidence="2" type="synonym">Acey-R144.11</name>
    <name evidence="2" type="ORF">Y032_0037g3474</name>
</gene>
<keyword evidence="1" id="KW-0472">Membrane</keyword>
<dbReference type="PANTHER" id="PTHR21824:SF3">
    <property type="entry name" value="DUF5683 DOMAIN-CONTAINING PROTEIN"/>
    <property type="match status" value="1"/>
</dbReference>
<dbReference type="STRING" id="53326.A0A016UIZ8"/>
<reference evidence="3" key="1">
    <citation type="journal article" date="2015" name="Nat. Genet.">
        <title>The genome and transcriptome of the zoonotic hookworm Ancylostoma ceylanicum identify infection-specific gene families.</title>
        <authorList>
            <person name="Schwarz E.M."/>
            <person name="Hu Y."/>
            <person name="Antoshechkin I."/>
            <person name="Miller M.M."/>
            <person name="Sternberg P.W."/>
            <person name="Aroian R.V."/>
        </authorList>
    </citation>
    <scope>NUCLEOTIDE SEQUENCE</scope>
    <source>
        <strain evidence="3">HY135</strain>
    </source>
</reference>
<dbReference type="Proteomes" id="UP000024635">
    <property type="component" value="Unassembled WGS sequence"/>
</dbReference>
<evidence type="ECO:0000313" key="3">
    <source>
        <dbReference type="Proteomes" id="UP000024635"/>
    </source>
</evidence>
<name>A0A016UIZ8_9BILA</name>
<evidence type="ECO:0000313" key="2">
    <source>
        <dbReference type="EMBL" id="EYC15354.1"/>
    </source>
</evidence>
<dbReference type="InterPro" id="IPR026620">
    <property type="entry name" value="TMEM177"/>
</dbReference>
<protein>
    <submittedName>
        <fullName evidence="2">Uncharacterized protein</fullName>
    </submittedName>
</protein>
<dbReference type="PANTHER" id="PTHR21824">
    <property type="entry name" value="TRANSMEMBRANE PROTEIN 177"/>
    <property type="match status" value="1"/>
</dbReference>
<organism evidence="2 3">
    <name type="scientific">Ancylostoma ceylanicum</name>
    <dbReference type="NCBI Taxonomy" id="53326"/>
    <lineage>
        <taxon>Eukaryota</taxon>
        <taxon>Metazoa</taxon>
        <taxon>Ecdysozoa</taxon>
        <taxon>Nematoda</taxon>
        <taxon>Chromadorea</taxon>
        <taxon>Rhabditida</taxon>
        <taxon>Rhabditina</taxon>
        <taxon>Rhabditomorpha</taxon>
        <taxon>Strongyloidea</taxon>
        <taxon>Ancylostomatidae</taxon>
        <taxon>Ancylostomatinae</taxon>
        <taxon>Ancylostoma</taxon>
    </lineage>
</organism>
<accession>A0A016UIZ8</accession>
<dbReference type="AlphaFoldDB" id="A0A016UIZ8"/>
<keyword evidence="1" id="KW-1133">Transmembrane helix</keyword>
<feature type="transmembrane region" description="Helical" evidence="1">
    <location>
        <begin position="209"/>
        <end position="231"/>
    </location>
</feature>
<dbReference type="OrthoDB" id="110174at2759"/>
<evidence type="ECO:0000256" key="1">
    <source>
        <dbReference type="SAM" id="Phobius"/>
    </source>
</evidence>
<dbReference type="EMBL" id="JARK01001373">
    <property type="protein sequence ID" value="EYC15354.1"/>
    <property type="molecule type" value="Genomic_DNA"/>
</dbReference>
<sequence>MARTAAWWVKQAYLALIPAYPAGYLVVHGFRGDQFWTKPYVDRSVFPPTETLKDLVESELDRIADIKKAKVLVTLTDCGESRSYGGFFLKPGAEIQFPLRVSFDDVEYARRLAQNMELDLGLASSSGLKRSELKYFWKGYASHRRKIEANSKVGEELISRMMLSDLAKRFIIQRELQIANSGVLFCAPIFAWFGIFGAGYAIVLGLSKVIGVALGALAAAFVSACVFREFYKTYSMYKIKWADEKVVELGQEYLQGAQDYFNSTMKFNRLLRIVLGEEGERNIAKNGDCRLDRIALSTRLKHLENFWKGQS</sequence>
<proteinExistence type="predicted"/>
<keyword evidence="3" id="KW-1185">Reference proteome</keyword>
<feature type="transmembrane region" description="Helical" evidence="1">
    <location>
        <begin position="178"/>
        <end position="203"/>
    </location>
</feature>